<reference evidence="5 6" key="1">
    <citation type="submission" date="2018-09" db="EMBL/GenBank/DDBJ databases">
        <title>Whole genome based analysis of evolution and adaptive divergence in Indian and Brazilian strains of Azospirillum brasilense.</title>
        <authorList>
            <person name="Singh C."/>
            <person name="Tripathi A.K."/>
        </authorList>
    </citation>
    <scope>NUCLEOTIDE SEQUENCE [LARGE SCALE GENOMIC DNA]</scope>
    <source>
        <strain evidence="5 6">MTCC4039</strain>
        <plasmid evidence="5 6">p2</plasmid>
    </source>
</reference>
<dbReference type="GO" id="GO:0003700">
    <property type="term" value="F:DNA-binding transcription factor activity"/>
    <property type="evidence" value="ECO:0007669"/>
    <property type="project" value="InterPro"/>
</dbReference>
<protein>
    <submittedName>
        <fullName evidence="5">AraC family transcriptional regulator</fullName>
    </submittedName>
</protein>
<dbReference type="InterPro" id="IPR009057">
    <property type="entry name" value="Homeodomain-like_sf"/>
</dbReference>
<dbReference type="SUPFAM" id="SSF46689">
    <property type="entry name" value="Homeodomain-like"/>
    <property type="match status" value="2"/>
</dbReference>
<evidence type="ECO:0000313" key="6">
    <source>
        <dbReference type="Proteomes" id="UP000298693"/>
    </source>
</evidence>
<dbReference type="InterPro" id="IPR050204">
    <property type="entry name" value="AraC_XylS_family_regulators"/>
</dbReference>
<gene>
    <name evidence="5" type="ORF">D3869_24725</name>
</gene>
<organism evidence="5 6">
    <name type="scientific">Azospirillum brasilense</name>
    <dbReference type="NCBI Taxonomy" id="192"/>
    <lineage>
        <taxon>Bacteria</taxon>
        <taxon>Pseudomonadati</taxon>
        <taxon>Pseudomonadota</taxon>
        <taxon>Alphaproteobacteria</taxon>
        <taxon>Rhodospirillales</taxon>
        <taxon>Azospirillaceae</taxon>
        <taxon>Azospirillum</taxon>
    </lineage>
</organism>
<dbReference type="PROSITE" id="PS01124">
    <property type="entry name" value="HTH_ARAC_FAMILY_2"/>
    <property type="match status" value="1"/>
</dbReference>
<accession>A0A4D8RAE5</accession>
<evidence type="ECO:0000256" key="3">
    <source>
        <dbReference type="ARBA" id="ARBA00023163"/>
    </source>
</evidence>
<dbReference type="GO" id="GO:0043565">
    <property type="term" value="F:sequence-specific DNA binding"/>
    <property type="evidence" value="ECO:0007669"/>
    <property type="project" value="InterPro"/>
</dbReference>
<dbReference type="PANTHER" id="PTHR46796:SF14">
    <property type="entry name" value="TRANSCRIPTIONAL REGULATORY PROTEIN"/>
    <property type="match status" value="1"/>
</dbReference>
<evidence type="ECO:0000259" key="4">
    <source>
        <dbReference type="PROSITE" id="PS01124"/>
    </source>
</evidence>
<dbReference type="EMBL" id="CP032347">
    <property type="protein sequence ID" value="QCO18440.1"/>
    <property type="molecule type" value="Genomic_DNA"/>
</dbReference>
<keyword evidence="3" id="KW-0804">Transcription</keyword>
<dbReference type="InterPro" id="IPR018062">
    <property type="entry name" value="HTH_AraC-typ_CS"/>
</dbReference>
<dbReference type="Gene3D" id="1.10.10.60">
    <property type="entry name" value="Homeodomain-like"/>
    <property type="match status" value="1"/>
</dbReference>
<dbReference type="RefSeq" id="WP_137142432.1">
    <property type="nucleotide sequence ID" value="NZ_CP032347.1"/>
</dbReference>
<evidence type="ECO:0000256" key="2">
    <source>
        <dbReference type="ARBA" id="ARBA00023125"/>
    </source>
</evidence>
<dbReference type="PROSITE" id="PS00041">
    <property type="entry name" value="HTH_ARAC_FAMILY_1"/>
    <property type="match status" value="1"/>
</dbReference>
<dbReference type="PANTHER" id="PTHR46796">
    <property type="entry name" value="HTH-TYPE TRANSCRIPTIONAL ACTIVATOR RHAS-RELATED"/>
    <property type="match status" value="1"/>
</dbReference>
<dbReference type="InterPro" id="IPR020449">
    <property type="entry name" value="Tscrpt_reg_AraC-type_HTH"/>
</dbReference>
<geneLocation type="plasmid" evidence="5">
    <name>p2</name>
</geneLocation>
<dbReference type="AlphaFoldDB" id="A0A4D8RAE5"/>
<dbReference type="Pfam" id="PF12833">
    <property type="entry name" value="HTH_18"/>
    <property type="match status" value="1"/>
</dbReference>
<keyword evidence="5" id="KW-0614">Plasmid</keyword>
<feature type="domain" description="HTH araC/xylS-type" evidence="4">
    <location>
        <begin position="198"/>
        <end position="296"/>
    </location>
</feature>
<dbReference type="PRINTS" id="PR00032">
    <property type="entry name" value="HTHARAC"/>
</dbReference>
<keyword evidence="1" id="KW-0805">Transcription regulation</keyword>
<evidence type="ECO:0000256" key="1">
    <source>
        <dbReference type="ARBA" id="ARBA00023015"/>
    </source>
</evidence>
<keyword evidence="2" id="KW-0238">DNA-binding</keyword>
<sequence length="333" mass="36602">MAPDHQSNLHLRYIPLPQGPEVLVLRSPRGTAGVARVRCLGGGIGRFRRPVHEDAFLVSHHLSNFHSDIRVDGVPVEKPGDIAGLTSIHDYRRTIDCHMHSAFDALTFHLPRSLLESVRPDGRGGRLDDLAIEPSRPLRDPTVAALASAMLPALTRPERMSLLFHDHLCSALATHLVTAYGRMSEGGRGGTLASWQERRVKDIIAANLHGEIRLADLAAECRLSVGHFVRAFRRTANTTPHQWLLQQRVEQAKTLMRERSRTLADVALACGFADQSHFTRTFSRLVGVPPRHWRRDQAASTMATALSLCLPAKAPGVGEDVDAQRGRQGDGAA</sequence>
<name>A0A4D8RAE5_AZOBR</name>
<dbReference type="SMART" id="SM00342">
    <property type="entry name" value="HTH_ARAC"/>
    <property type="match status" value="1"/>
</dbReference>
<dbReference type="Proteomes" id="UP000298693">
    <property type="component" value="Plasmid p2"/>
</dbReference>
<proteinExistence type="predicted"/>
<dbReference type="InterPro" id="IPR018060">
    <property type="entry name" value="HTH_AraC"/>
</dbReference>
<evidence type="ECO:0000313" key="5">
    <source>
        <dbReference type="EMBL" id="QCO18440.1"/>
    </source>
</evidence>